<keyword evidence="2" id="KW-0238">DNA-binding</keyword>
<dbReference type="Pfam" id="PF02311">
    <property type="entry name" value="AraC_binding"/>
    <property type="match status" value="1"/>
</dbReference>
<sequence length="291" mass="34243">MGNYVEKAAHDWTDDSVRIIATPSWTAKSTYYYVQEIGHFRTRPGYFTERQHLHSFLIVFTLSGKGYLRYRDRAYELRPGQLFFIDCQEYQHYTTDKRELWEMVWVHFHGSGSRGYYEQFARSGTPVLTLDEGSPIPGIIRQLLEINRRKDVRTEPLSSKYLVDLLTELLMATHPPENAGAFLPAHIQQIMGDLDRRFREKISLDQLASQHSISKYHLLREMKKYTGYTPNEYVILQRITYAKELLMYSDMTIAAIAAQTGMDNVSHFINLFKQRVEMTPLAFRKKWRRLP</sequence>
<organism evidence="5 6">
    <name type="scientific">Brevibacillus brevis</name>
    <name type="common">Bacillus brevis</name>
    <dbReference type="NCBI Taxonomy" id="1393"/>
    <lineage>
        <taxon>Bacteria</taxon>
        <taxon>Bacillati</taxon>
        <taxon>Bacillota</taxon>
        <taxon>Bacilli</taxon>
        <taxon>Bacillales</taxon>
        <taxon>Paenibacillaceae</taxon>
        <taxon>Brevibacillus</taxon>
    </lineage>
</organism>
<dbReference type="Proteomes" id="UP001256827">
    <property type="component" value="Chromosome"/>
</dbReference>
<dbReference type="PANTHER" id="PTHR43280:SF2">
    <property type="entry name" value="HTH-TYPE TRANSCRIPTIONAL REGULATOR EXSA"/>
    <property type="match status" value="1"/>
</dbReference>
<feature type="domain" description="HTH araC/xylS-type" evidence="4">
    <location>
        <begin position="188"/>
        <end position="286"/>
    </location>
</feature>
<dbReference type="Gene3D" id="1.10.10.60">
    <property type="entry name" value="Homeodomain-like"/>
    <property type="match status" value="2"/>
</dbReference>
<dbReference type="Pfam" id="PF12833">
    <property type="entry name" value="HTH_18"/>
    <property type="match status" value="1"/>
</dbReference>
<dbReference type="InterPro" id="IPR037923">
    <property type="entry name" value="HTH-like"/>
</dbReference>
<dbReference type="InterPro" id="IPR018060">
    <property type="entry name" value="HTH_AraC"/>
</dbReference>
<protein>
    <submittedName>
        <fullName evidence="5">AraC family transcriptional regulator</fullName>
    </submittedName>
</protein>
<evidence type="ECO:0000256" key="2">
    <source>
        <dbReference type="ARBA" id="ARBA00023125"/>
    </source>
</evidence>
<reference evidence="5 6" key="1">
    <citation type="submission" date="2023-09" db="EMBL/GenBank/DDBJ databases">
        <title>Complete Genome and Methylome dissection of Bacillus brevis NEB573 original source of BbsI restriction endonuclease.</title>
        <authorList>
            <person name="Fomenkov A."/>
            <person name="Roberts R.D."/>
        </authorList>
    </citation>
    <scope>NUCLEOTIDE SEQUENCE [LARGE SCALE GENOMIC DNA]</scope>
    <source>
        <strain evidence="5 6">NEB573</strain>
    </source>
</reference>
<keyword evidence="3" id="KW-0804">Transcription</keyword>
<dbReference type="PROSITE" id="PS01124">
    <property type="entry name" value="HTH_ARAC_FAMILY_2"/>
    <property type="match status" value="1"/>
</dbReference>
<dbReference type="RefSeq" id="WP_310773117.1">
    <property type="nucleotide sequence ID" value="NZ_CP134050.1"/>
</dbReference>
<accession>A0ABY9TE21</accession>
<dbReference type="EMBL" id="CP134050">
    <property type="protein sequence ID" value="WNC17397.1"/>
    <property type="molecule type" value="Genomic_DNA"/>
</dbReference>
<dbReference type="SUPFAM" id="SSF51215">
    <property type="entry name" value="Regulatory protein AraC"/>
    <property type="match status" value="1"/>
</dbReference>
<dbReference type="InterPro" id="IPR003313">
    <property type="entry name" value="AraC-bd"/>
</dbReference>
<evidence type="ECO:0000313" key="5">
    <source>
        <dbReference type="EMBL" id="WNC17397.1"/>
    </source>
</evidence>
<dbReference type="PROSITE" id="PS00041">
    <property type="entry name" value="HTH_ARAC_FAMILY_1"/>
    <property type="match status" value="1"/>
</dbReference>
<evidence type="ECO:0000259" key="4">
    <source>
        <dbReference type="PROSITE" id="PS01124"/>
    </source>
</evidence>
<proteinExistence type="predicted"/>
<name>A0ABY9TE21_BREBE</name>
<gene>
    <name evidence="5" type="ORF">RGB73_14150</name>
</gene>
<evidence type="ECO:0000256" key="3">
    <source>
        <dbReference type="ARBA" id="ARBA00023163"/>
    </source>
</evidence>
<dbReference type="InterPro" id="IPR009057">
    <property type="entry name" value="Homeodomain-like_sf"/>
</dbReference>
<dbReference type="PANTHER" id="PTHR43280">
    <property type="entry name" value="ARAC-FAMILY TRANSCRIPTIONAL REGULATOR"/>
    <property type="match status" value="1"/>
</dbReference>
<dbReference type="InterPro" id="IPR018062">
    <property type="entry name" value="HTH_AraC-typ_CS"/>
</dbReference>
<dbReference type="SMART" id="SM00342">
    <property type="entry name" value="HTH_ARAC"/>
    <property type="match status" value="1"/>
</dbReference>
<evidence type="ECO:0000313" key="6">
    <source>
        <dbReference type="Proteomes" id="UP001256827"/>
    </source>
</evidence>
<dbReference type="Gene3D" id="2.60.120.280">
    <property type="entry name" value="Regulatory protein AraC"/>
    <property type="match status" value="1"/>
</dbReference>
<keyword evidence="6" id="KW-1185">Reference proteome</keyword>
<dbReference type="SUPFAM" id="SSF46689">
    <property type="entry name" value="Homeodomain-like"/>
    <property type="match status" value="2"/>
</dbReference>
<evidence type="ECO:0000256" key="1">
    <source>
        <dbReference type="ARBA" id="ARBA00023015"/>
    </source>
</evidence>
<keyword evidence="1" id="KW-0805">Transcription regulation</keyword>